<dbReference type="PANTHER" id="PTHR47707">
    <property type="entry name" value="8-OXO-DGTP DIPHOSPHATASE"/>
    <property type="match status" value="1"/>
</dbReference>
<dbReference type="InterPro" id="IPR047127">
    <property type="entry name" value="MutT-like"/>
</dbReference>
<dbReference type="PROSITE" id="PS51462">
    <property type="entry name" value="NUDIX"/>
    <property type="match status" value="1"/>
</dbReference>
<dbReference type="InterPro" id="IPR022998">
    <property type="entry name" value="ThiamineP_synth_TenI"/>
</dbReference>
<evidence type="ECO:0000256" key="1">
    <source>
        <dbReference type="ARBA" id="ARBA00001946"/>
    </source>
</evidence>
<evidence type="ECO:0000259" key="19">
    <source>
        <dbReference type="PROSITE" id="PS51462"/>
    </source>
</evidence>
<dbReference type="OrthoDB" id="9810648at2"/>
<evidence type="ECO:0000256" key="10">
    <source>
        <dbReference type="ARBA" id="ARBA00035861"/>
    </source>
</evidence>
<evidence type="ECO:0000256" key="7">
    <source>
        <dbReference type="ARBA" id="ARBA00022801"/>
    </source>
</evidence>
<feature type="binding site" evidence="18">
    <location>
        <position position="46"/>
    </location>
    <ligand>
        <name>Mg(2+)</name>
        <dbReference type="ChEBI" id="CHEBI:18420"/>
    </ligand>
</feature>
<evidence type="ECO:0000313" key="21">
    <source>
        <dbReference type="Proteomes" id="UP000294546"/>
    </source>
</evidence>
<evidence type="ECO:0000256" key="11">
    <source>
        <dbReference type="ARBA" id="ARBA00036904"/>
    </source>
</evidence>
<keyword evidence="5 18" id="KW-0479">Metal-binding</keyword>
<dbReference type="InterPro" id="IPR036206">
    <property type="entry name" value="ThiamineP_synth_sf"/>
</dbReference>
<dbReference type="Gene3D" id="3.90.79.10">
    <property type="entry name" value="Nucleoside Triphosphate Pyrophosphohydrolase"/>
    <property type="match status" value="1"/>
</dbReference>
<dbReference type="InterPro" id="IPR013785">
    <property type="entry name" value="Aldolase_TIM"/>
</dbReference>
<evidence type="ECO:0000256" key="13">
    <source>
        <dbReference type="ARBA" id="ARBA00040794"/>
    </source>
</evidence>
<evidence type="ECO:0000256" key="8">
    <source>
        <dbReference type="ARBA" id="ARBA00022842"/>
    </source>
</evidence>
<feature type="domain" description="Nudix hydrolase" evidence="19">
    <location>
        <begin position="10"/>
        <end position="137"/>
    </location>
</feature>
<keyword evidence="7" id="KW-0378">Hydrolase</keyword>
<dbReference type="Pfam" id="PF14815">
    <property type="entry name" value="NUDIX_4"/>
    <property type="match status" value="1"/>
</dbReference>
<dbReference type="InterPro" id="IPR003561">
    <property type="entry name" value="Mutator_MutT"/>
</dbReference>
<dbReference type="GO" id="GO:0044716">
    <property type="term" value="F:8-oxo-GDP phosphatase activity"/>
    <property type="evidence" value="ECO:0007669"/>
    <property type="project" value="TreeGrafter"/>
</dbReference>
<dbReference type="PANTHER" id="PTHR47707:SF1">
    <property type="entry name" value="NUDIX HYDROLASE FAMILY PROTEIN"/>
    <property type="match status" value="1"/>
</dbReference>
<dbReference type="Gene3D" id="3.20.20.70">
    <property type="entry name" value="Aldolase class I"/>
    <property type="match status" value="1"/>
</dbReference>
<evidence type="ECO:0000256" key="2">
    <source>
        <dbReference type="ARBA" id="ARBA00005582"/>
    </source>
</evidence>
<comment type="cofactor">
    <cofactor evidence="1 18">
        <name>Mg(2+)</name>
        <dbReference type="ChEBI" id="CHEBI:18420"/>
    </cofactor>
</comment>
<dbReference type="GO" id="GO:0046872">
    <property type="term" value="F:metal ion binding"/>
    <property type="evidence" value="ECO:0007669"/>
    <property type="project" value="UniProtKB-KW"/>
</dbReference>
<dbReference type="Proteomes" id="UP000294546">
    <property type="component" value="Unassembled WGS sequence"/>
</dbReference>
<dbReference type="InterPro" id="IPR029119">
    <property type="entry name" value="MutY_C"/>
</dbReference>
<dbReference type="EC" id="3.6.1.55" evidence="12"/>
<dbReference type="PRINTS" id="PR00502">
    <property type="entry name" value="NUDIXFAMILY"/>
</dbReference>
<dbReference type="AlphaFoldDB" id="A0A4R1G5P8"/>
<keyword evidence="9" id="KW-0234">DNA repair</keyword>
<evidence type="ECO:0000256" key="15">
    <source>
        <dbReference type="ARBA" id="ARBA00041979"/>
    </source>
</evidence>
<dbReference type="GO" id="GO:0044715">
    <property type="term" value="F:8-oxo-dGDP phosphatase activity"/>
    <property type="evidence" value="ECO:0007669"/>
    <property type="project" value="TreeGrafter"/>
</dbReference>
<feature type="binding site" evidence="17">
    <location>
        <position position="32"/>
    </location>
    <ligand>
        <name>8-oxo-dGTP</name>
        <dbReference type="ChEBI" id="CHEBI:77896"/>
    </ligand>
</feature>
<feature type="binding site" evidence="17">
    <location>
        <position position="128"/>
    </location>
    <ligand>
        <name>8-oxo-dGTP</name>
        <dbReference type="ChEBI" id="CHEBI:77896"/>
    </ligand>
</feature>
<keyword evidence="21" id="KW-1185">Reference proteome</keyword>
<keyword evidence="4" id="KW-0235">DNA replication</keyword>
<evidence type="ECO:0000256" key="5">
    <source>
        <dbReference type="ARBA" id="ARBA00022723"/>
    </source>
</evidence>
<feature type="binding site" evidence="18">
    <location>
        <position position="66"/>
    </location>
    <ligand>
        <name>Mg(2+)</name>
        <dbReference type="ChEBI" id="CHEBI:18420"/>
    </ligand>
</feature>
<evidence type="ECO:0000256" key="3">
    <source>
        <dbReference type="ARBA" id="ARBA00022457"/>
    </source>
</evidence>
<dbReference type="CDD" id="cd03425">
    <property type="entry name" value="NUDIX_MutT_NudA_like"/>
    <property type="match status" value="1"/>
</dbReference>
<dbReference type="GO" id="GO:0009228">
    <property type="term" value="P:thiamine biosynthetic process"/>
    <property type="evidence" value="ECO:0007669"/>
    <property type="project" value="UniProtKB-KW"/>
</dbReference>
<gene>
    <name evidence="20" type="ORF">CLV83_4038</name>
</gene>
<evidence type="ECO:0000313" key="20">
    <source>
        <dbReference type="EMBL" id="TCK02984.1"/>
    </source>
</evidence>
<dbReference type="Pfam" id="PF02581">
    <property type="entry name" value="TMP-TENI"/>
    <property type="match status" value="1"/>
</dbReference>
<keyword evidence="8 18" id="KW-0460">Magnesium</keyword>
<evidence type="ECO:0000256" key="6">
    <source>
        <dbReference type="ARBA" id="ARBA00022763"/>
    </source>
</evidence>
<feature type="binding site" evidence="17">
    <location>
        <position position="37"/>
    </location>
    <ligand>
        <name>8-oxo-dGTP</name>
        <dbReference type="ChEBI" id="CHEBI:77896"/>
    </ligand>
</feature>
<dbReference type="FunFam" id="3.90.79.10:FF:000014">
    <property type="entry name" value="8-oxo-dGTP diphosphatase MutT"/>
    <property type="match status" value="1"/>
</dbReference>
<dbReference type="SUPFAM" id="SSF55811">
    <property type="entry name" value="Nudix"/>
    <property type="match status" value="1"/>
</dbReference>
<dbReference type="GO" id="GO:0006260">
    <property type="term" value="P:DNA replication"/>
    <property type="evidence" value="ECO:0007669"/>
    <property type="project" value="UniProtKB-KW"/>
</dbReference>
<organism evidence="20 21">
    <name type="scientific">Marinobacterium mangrovicola</name>
    <dbReference type="NCBI Taxonomy" id="1476959"/>
    <lineage>
        <taxon>Bacteria</taxon>
        <taxon>Pseudomonadati</taxon>
        <taxon>Pseudomonadota</taxon>
        <taxon>Gammaproteobacteria</taxon>
        <taxon>Oceanospirillales</taxon>
        <taxon>Oceanospirillaceae</taxon>
        <taxon>Marinobacterium</taxon>
    </lineage>
</organism>
<dbReference type="GO" id="GO:0006281">
    <property type="term" value="P:DNA repair"/>
    <property type="evidence" value="ECO:0007669"/>
    <property type="project" value="UniProtKB-KW"/>
</dbReference>
<evidence type="ECO:0000256" key="17">
    <source>
        <dbReference type="PIRSR" id="PIRSR603561-1"/>
    </source>
</evidence>
<comment type="similarity">
    <text evidence="2">Belongs to the Nudix hydrolase family.</text>
</comment>
<dbReference type="GO" id="GO:0008413">
    <property type="term" value="F:8-oxo-7,8-dihydroguanosine triphosphate pyrophosphatase activity"/>
    <property type="evidence" value="ECO:0007669"/>
    <property type="project" value="InterPro"/>
</dbReference>
<accession>A0A4R1G5P8</accession>
<dbReference type="InterPro" id="IPR020476">
    <property type="entry name" value="Nudix_hydrolase"/>
</dbReference>
<sequence length="328" mass="36196">MRELSEQPEKRLIHVAAAVITDAADQILIAKRSSDKHQGGLWEFPGGKVEPGEPVQAALARELDEELGIQVKTARPLIRISHHYPDKSVLLDVWQVDGFAGKAHGREGQPVRWVSPAQLNDYEFPAANRPIVSAAQLPSRLWIAGSLGKETAESLKQRISSAIEGAELEPGAVQFMLRDPELDERSLGELFQQLKPWCEEQGLALILNASVELANELGAERLHLTSSRLNALETRKQFKGEWLSASCHDESELRRAAELGLDFTTLSPVQQTLSHPGAKTLGWPRFFDLTEKAVIPVYALGGVTGQDLPFAWEQGAQGIASISDWWPR</sequence>
<comment type="catalytic activity">
    <reaction evidence="11">
        <text>8-oxo-GTP + H2O = 8-oxo-GMP + diphosphate + H(+)</text>
        <dbReference type="Rhea" id="RHEA:67616"/>
        <dbReference type="ChEBI" id="CHEBI:15377"/>
        <dbReference type="ChEBI" id="CHEBI:15378"/>
        <dbReference type="ChEBI" id="CHEBI:33019"/>
        <dbReference type="ChEBI" id="CHEBI:143553"/>
        <dbReference type="ChEBI" id="CHEBI:145694"/>
    </reaction>
</comment>
<name>A0A4R1G5P8_9GAMM</name>
<keyword evidence="6" id="KW-0227">DNA damage</keyword>
<dbReference type="NCBIfam" id="NF006530">
    <property type="entry name" value="PRK08999.1"/>
    <property type="match status" value="1"/>
</dbReference>
<dbReference type="RefSeq" id="WP_132296890.1">
    <property type="nucleotide sequence ID" value="NZ_SMFU01000013.1"/>
</dbReference>
<evidence type="ECO:0000256" key="18">
    <source>
        <dbReference type="PIRSR" id="PIRSR603561-2"/>
    </source>
</evidence>
<evidence type="ECO:0000256" key="4">
    <source>
        <dbReference type="ARBA" id="ARBA00022705"/>
    </source>
</evidence>
<evidence type="ECO:0000256" key="16">
    <source>
        <dbReference type="ARBA" id="ARBA00042798"/>
    </source>
</evidence>
<evidence type="ECO:0000256" key="14">
    <source>
        <dbReference type="ARBA" id="ARBA00041592"/>
    </source>
</evidence>
<comment type="caution">
    <text evidence="20">The sequence shown here is derived from an EMBL/GenBank/DDBJ whole genome shotgun (WGS) entry which is preliminary data.</text>
</comment>
<dbReference type="EMBL" id="SMFU01000013">
    <property type="protein sequence ID" value="TCK02984.1"/>
    <property type="molecule type" value="Genomic_DNA"/>
</dbReference>
<comment type="catalytic activity">
    <reaction evidence="10">
        <text>8-oxo-dGTP + H2O = 8-oxo-dGMP + diphosphate + H(+)</text>
        <dbReference type="Rhea" id="RHEA:31575"/>
        <dbReference type="ChEBI" id="CHEBI:15377"/>
        <dbReference type="ChEBI" id="CHEBI:15378"/>
        <dbReference type="ChEBI" id="CHEBI:33019"/>
        <dbReference type="ChEBI" id="CHEBI:63224"/>
        <dbReference type="ChEBI" id="CHEBI:77896"/>
        <dbReference type="EC" id="3.6.1.55"/>
    </reaction>
</comment>
<dbReference type="SUPFAM" id="SSF51391">
    <property type="entry name" value="Thiamin phosphate synthase"/>
    <property type="match status" value="1"/>
</dbReference>
<reference evidence="20 21" key="1">
    <citation type="submission" date="2019-03" db="EMBL/GenBank/DDBJ databases">
        <title>Genomic Encyclopedia of Archaeal and Bacterial Type Strains, Phase II (KMG-II): from individual species to whole genera.</title>
        <authorList>
            <person name="Goeker M."/>
        </authorList>
    </citation>
    <scope>NUCLEOTIDE SEQUENCE [LARGE SCALE GENOMIC DNA]</scope>
    <source>
        <strain evidence="20 21">DSM 27697</strain>
    </source>
</reference>
<dbReference type="GO" id="GO:0035539">
    <property type="term" value="F:8-oxo-7,8-dihydrodeoxyguanosine triphosphate pyrophosphatase activity"/>
    <property type="evidence" value="ECO:0007669"/>
    <property type="project" value="UniProtKB-EC"/>
</dbReference>
<dbReference type="CDD" id="cd00564">
    <property type="entry name" value="TMP_TenI"/>
    <property type="match status" value="1"/>
</dbReference>
<dbReference type="InterPro" id="IPR015797">
    <property type="entry name" value="NUDIX_hydrolase-like_dom_sf"/>
</dbReference>
<dbReference type="InterPro" id="IPR000086">
    <property type="entry name" value="NUDIX_hydrolase_dom"/>
</dbReference>
<proteinExistence type="inferred from homology"/>
<evidence type="ECO:0000256" key="9">
    <source>
        <dbReference type="ARBA" id="ARBA00023204"/>
    </source>
</evidence>
<evidence type="ECO:0000256" key="12">
    <source>
        <dbReference type="ARBA" id="ARBA00038905"/>
    </source>
</evidence>
<protein>
    <recommendedName>
        <fullName evidence="13">8-oxo-dGTP diphosphatase</fullName>
        <ecNumber evidence="12">3.6.1.55</ecNumber>
    </recommendedName>
    <alternativeName>
        <fullName evidence="16">7,8-dihydro-8-oxoguanine-triphosphatase</fullName>
    </alternativeName>
    <alternativeName>
        <fullName evidence="15">Mutator protein MutT</fullName>
    </alternativeName>
    <alternativeName>
        <fullName evidence="14">dGTP pyrophosphohydrolase</fullName>
    </alternativeName>
</protein>
<feature type="binding site" evidence="17">
    <location>
        <begin position="43"/>
        <end position="46"/>
    </location>
    <ligand>
        <name>8-oxo-dGTP</name>
        <dbReference type="ChEBI" id="CHEBI:77896"/>
    </ligand>
</feature>
<dbReference type="InterPro" id="IPR020084">
    <property type="entry name" value="NUDIX_hydrolase_CS"/>
</dbReference>
<dbReference type="PROSITE" id="PS00893">
    <property type="entry name" value="NUDIX_BOX"/>
    <property type="match status" value="1"/>
</dbReference>
<dbReference type="NCBIfam" id="TIGR00586">
    <property type="entry name" value="mutt"/>
    <property type="match status" value="1"/>
</dbReference>
<keyword evidence="3" id="KW-0515">Mutator protein</keyword>